<accession>A0ABR3PUP4</accession>
<reference evidence="1 2" key="1">
    <citation type="submission" date="2023-08" db="EMBL/GenBank/DDBJ databases">
        <title>Annotated Genome Sequence of Vanrija albida AlHP1.</title>
        <authorList>
            <person name="Herzog R."/>
        </authorList>
    </citation>
    <scope>NUCLEOTIDE SEQUENCE [LARGE SCALE GENOMIC DNA]</scope>
    <source>
        <strain evidence="1 2">AlHP1</strain>
    </source>
</reference>
<name>A0ABR3PUP4_9TREE</name>
<sequence length="180" mass="19241">MRNMIVTIIDEVTKHHDFVSYTQLVEQHIALGGISLPLPPAVGAELARLGNRIQTCDGTSAEVKEEAASWIRRVFALHDGCYPEPRVAPRSSASGSGSGASIQFAPDPAVVALAAQLATQRHEDAAARAESMRLLRALVERVERLQNSVDTFAAATYLHKKAEHRRCLSSAGSGASGGSR</sequence>
<dbReference type="Proteomes" id="UP001565368">
    <property type="component" value="Unassembled WGS sequence"/>
</dbReference>
<evidence type="ECO:0000313" key="1">
    <source>
        <dbReference type="EMBL" id="KAL1406164.1"/>
    </source>
</evidence>
<dbReference type="RefSeq" id="XP_069206108.1">
    <property type="nucleotide sequence ID" value="XM_069356267.1"/>
</dbReference>
<organism evidence="1 2">
    <name type="scientific">Vanrija albida</name>
    <dbReference type="NCBI Taxonomy" id="181172"/>
    <lineage>
        <taxon>Eukaryota</taxon>
        <taxon>Fungi</taxon>
        <taxon>Dikarya</taxon>
        <taxon>Basidiomycota</taxon>
        <taxon>Agaricomycotina</taxon>
        <taxon>Tremellomycetes</taxon>
        <taxon>Trichosporonales</taxon>
        <taxon>Trichosporonaceae</taxon>
        <taxon>Vanrija</taxon>
    </lineage>
</organism>
<evidence type="ECO:0000313" key="2">
    <source>
        <dbReference type="Proteomes" id="UP001565368"/>
    </source>
</evidence>
<proteinExistence type="predicted"/>
<comment type="caution">
    <text evidence="1">The sequence shown here is derived from an EMBL/GenBank/DDBJ whole genome shotgun (WGS) entry which is preliminary data.</text>
</comment>
<keyword evidence="2" id="KW-1185">Reference proteome</keyword>
<dbReference type="EMBL" id="JBBXJM010000006">
    <property type="protein sequence ID" value="KAL1406164.1"/>
    <property type="molecule type" value="Genomic_DNA"/>
</dbReference>
<dbReference type="GeneID" id="95988893"/>
<gene>
    <name evidence="1" type="ORF">Q8F55_007850</name>
</gene>
<protein>
    <submittedName>
        <fullName evidence="1">Uncharacterized protein</fullName>
    </submittedName>
</protein>